<dbReference type="AlphaFoldDB" id="A0ABD7V1U4"/>
<dbReference type="InterPro" id="IPR049726">
    <property type="entry name" value="TtfA-like_core"/>
</dbReference>
<feature type="region of interest" description="Disordered" evidence="1">
    <location>
        <begin position="200"/>
        <end position="321"/>
    </location>
</feature>
<evidence type="ECO:0000313" key="3">
    <source>
        <dbReference type="EMBL" id="VFA88343.1"/>
    </source>
</evidence>
<evidence type="ECO:0000256" key="1">
    <source>
        <dbReference type="SAM" id="MobiDB-lite"/>
    </source>
</evidence>
<keyword evidence="2" id="KW-0472">Membrane</keyword>
<feature type="compositionally biased region" description="Basic and acidic residues" evidence="1">
    <location>
        <begin position="223"/>
        <end position="233"/>
    </location>
</feature>
<organism evidence="3 4">
    <name type="scientific">Gordonia paraffinivorans</name>
    <dbReference type="NCBI Taxonomy" id="175628"/>
    <lineage>
        <taxon>Bacteria</taxon>
        <taxon>Bacillati</taxon>
        <taxon>Actinomycetota</taxon>
        <taxon>Actinomycetes</taxon>
        <taxon>Mycobacteriales</taxon>
        <taxon>Gordoniaceae</taxon>
        <taxon>Gordonia</taxon>
    </lineage>
</organism>
<feature type="compositionally biased region" description="Basic and acidic residues" evidence="1">
    <location>
        <begin position="203"/>
        <end position="215"/>
    </location>
</feature>
<dbReference type="GeneID" id="60749897"/>
<accession>A0ABD7V1U4</accession>
<feature type="compositionally biased region" description="Basic and acidic residues" evidence="1">
    <location>
        <begin position="297"/>
        <end position="321"/>
    </location>
</feature>
<proteinExistence type="predicted"/>
<evidence type="ECO:0008006" key="5">
    <source>
        <dbReference type="Google" id="ProtNLM"/>
    </source>
</evidence>
<feature type="compositionally biased region" description="Low complexity" evidence="1">
    <location>
        <begin position="240"/>
        <end position="255"/>
    </location>
</feature>
<name>A0ABD7V1U4_9ACTN</name>
<sequence>MTTVYFLIAALALAGAGLLLWLDRRRSSVARHQRAIWGDEHEFKFRETDTKLRKVFRRATMNVPDHVEVRDVAYGRYAGAEAVVFDLAETATVIAVRRSTPSPVVVDLRHEDVLAPAEEDVELLGAMGPRVMFSNNLDVARRVCDRRMVALANKAPAFVEVLWNEGNWALGSMPLTNDPARLNTGLEVVRRFADLLRVLPPVRDPEDTPDPRDPHGPTSAELADEKTESMRDKERRRRQAAAASAGEPAPAARSAVPPTSVRKPPPAPGRPAESNPGSSTAGRGMTPMPVRGSASRKPVDPDEVAPRRAPEGGERPDRPRG</sequence>
<keyword evidence="2" id="KW-0812">Transmembrane</keyword>
<gene>
    <name evidence="3" type="ORF">NCTC8139_01887</name>
</gene>
<evidence type="ECO:0000313" key="4">
    <source>
        <dbReference type="Proteomes" id="UP000360750"/>
    </source>
</evidence>
<dbReference type="RefSeq" id="WP_006900398.1">
    <property type="nucleotide sequence ID" value="NZ_CAACYD010000006.1"/>
</dbReference>
<protein>
    <recommendedName>
        <fullName evidence="5">Secreted protein</fullName>
    </recommendedName>
</protein>
<keyword evidence="2" id="KW-1133">Transmembrane helix</keyword>
<evidence type="ECO:0000256" key="2">
    <source>
        <dbReference type="SAM" id="Phobius"/>
    </source>
</evidence>
<dbReference type="Proteomes" id="UP000360750">
    <property type="component" value="Unassembled WGS sequence"/>
</dbReference>
<dbReference type="CDD" id="cd21904">
    <property type="entry name" value="TtfA-like"/>
    <property type="match status" value="1"/>
</dbReference>
<feature type="transmembrane region" description="Helical" evidence="2">
    <location>
        <begin position="6"/>
        <end position="22"/>
    </location>
</feature>
<reference evidence="3 4" key="1">
    <citation type="submission" date="2019-02" db="EMBL/GenBank/DDBJ databases">
        <authorList>
            <consortium name="Pathogen Informatics"/>
        </authorList>
    </citation>
    <scope>NUCLEOTIDE SEQUENCE [LARGE SCALE GENOMIC DNA]</scope>
    <source>
        <strain evidence="3 4">3012STDY6756503</strain>
    </source>
</reference>
<dbReference type="EMBL" id="CAACYD010000006">
    <property type="protein sequence ID" value="VFA88343.1"/>
    <property type="molecule type" value="Genomic_DNA"/>
</dbReference>
<comment type="caution">
    <text evidence="3">The sequence shown here is derived from an EMBL/GenBank/DDBJ whole genome shotgun (WGS) entry which is preliminary data.</text>
</comment>